<protein>
    <submittedName>
        <fullName evidence="2">Glycosyltransferase</fullName>
        <ecNumber evidence="2">2.4.-.-</ecNumber>
    </submittedName>
</protein>
<name>A0ABW8WYH8_9CYAN</name>
<dbReference type="Pfam" id="PF00534">
    <property type="entry name" value="Glycos_transf_1"/>
    <property type="match status" value="1"/>
</dbReference>
<dbReference type="PANTHER" id="PTHR12526:SF630">
    <property type="entry name" value="GLYCOSYLTRANSFERASE"/>
    <property type="match status" value="1"/>
</dbReference>
<feature type="domain" description="Glycosyl transferase family 1" evidence="1">
    <location>
        <begin position="176"/>
        <end position="335"/>
    </location>
</feature>
<dbReference type="InterPro" id="IPR001296">
    <property type="entry name" value="Glyco_trans_1"/>
</dbReference>
<accession>A0ABW8WYH8</accession>
<dbReference type="RefSeq" id="WP_237265828.1">
    <property type="nucleotide sequence ID" value="NZ_JBFQGM010000020.1"/>
</dbReference>
<evidence type="ECO:0000313" key="3">
    <source>
        <dbReference type="Proteomes" id="UP001628874"/>
    </source>
</evidence>
<gene>
    <name evidence="2" type="ORF">AB0759_35650</name>
</gene>
<dbReference type="GO" id="GO:0016757">
    <property type="term" value="F:glycosyltransferase activity"/>
    <property type="evidence" value="ECO:0007669"/>
    <property type="project" value="UniProtKB-KW"/>
</dbReference>
<sequence length="374" mass="41262">MIRVVTYTDSAGIGGAEISLKHLVTNVSADFHVTAMGTSQLVIDAIASKNPQVSQVVLPAKGIHSLTAHLQALHRLQPDIVHINICTPWECAIGLFAALTLPNARVVRVDQLPLRTTDAIKLWRTRALSLRVDAHVAVGEASARRMEDFYALGRRTVISIPNCVPDMIQQPNLSNKEDERLGFSGQKIVIGCTGRLDAMKGHDILLRAIAQIEGVRVVILGEGGQRTDLEKLAVDLGISDRVDLPGWVDNPRDWLLQFDIFAMPSRSEGFPLAIVEAMLAALPVVATRVGSIPEAVTHGETGLLVDQDDVEGLAAALQHLKEDCQLRLRFGRRGQDIARRQFTVERMVNSYERLWCELIEKPQVPRLYIPQPKE</sequence>
<keyword evidence="2" id="KW-0808">Transferase</keyword>
<dbReference type="PANTHER" id="PTHR12526">
    <property type="entry name" value="GLYCOSYLTRANSFERASE"/>
    <property type="match status" value="1"/>
</dbReference>
<comment type="caution">
    <text evidence="2">The sequence shown here is derived from an EMBL/GenBank/DDBJ whole genome shotgun (WGS) entry which is preliminary data.</text>
</comment>
<keyword evidence="2" id="KW-0328">Glycosyltransferase</keyword>
<dbReference type="SUPFAM" id="SSF53756">
    <property type="entry name" value="UDP-Glycosyltransferase/glycogen phosphorylase"/>
    <property type="match status" value="1"/>
</dbReference>
<keyword evidence="3" id="KW-1185">Reference proteome</keyword>
<dbReference type="EC" id="2.4.-.-" evidence="2"/>
<dbReference type="CDD" id="cd03811">
    <property type="entry name" value="GT4_GT28_WabH-like"/>
    <property type="match status" value="1"/>
</dbReference>
<proteinExistence type="predicted"/>
<dbReference type="EMBL" id="JBFQGM010000020">
    <property type="protein sequence ID" value="MFL9465943.1"/>
    <property type="molecule type" value="Genomic_DNA"/>
</dbReference>
<dbReference type="Gene3D" id="3.40.50.2000">
    <property type="entry name" value="Glycogen Phosphorylase B"/>
    <property type="match status" value="2"/>
</dbReference>
<dbReference type="Proteomes" id="UP001628874">
    <property type="component" value="Unassembled WGS sequence"/>
</dbReference>
<evidence type="ECO:0000313" key="2">
    <source>
        <dbReference type="EMBL" id="MFL9465943.1"/>
    </source>
</evidence>
<evidence type="ECO:0000259" key="1">
    <source>
        <dbReference type="Pfam" id="PF00534"/>
    </source>
</evidence>
<organism evidence="2 3">
    <name type="scientific">Scytonema tolypothrichoides VB-61278_2</name>
    <dbReference type="NCBI Taxonomy" id="3232314"/>
    <lineage>
        <taxon>Bacteria</taxon>
        <taxon>Bacillati</taxon>
        <taxon>Cyanobacteriota</taxon>
        <taxon>Cyanophyceae</taxon>
        <taxon>Nostocales</taxon>
        <taxon>Scytonemataceae</taxon>
        <taxon>Scytonema</taxon>
    </lineage>
</organism>
<reference evidence="2 3" key="1">
    <citation type="submission" date="2024-07" db="EMBL/GenBank/DDBJ databases">
        <authorList>
            <person name="Tripathy S."/>
        </authorList>
    </citation>
    <scope>NUCLEOTIDE SEQUENCE [LARGE SCALE GENOMIC DNA]</scope>
    <source>
        <strain evidence="2 3">VB-61278_2</strain>
    </source>
</reference>